<dbReference type="Pfam" id="PF00005">
    <property type="entry name" value="ABC_tran"/>
    <property type="match status" value="2"/>
</dbReference>
<protein>
    <recommendedName>
        <fullName evidence="4">ABC transporter domain-containing protein</fullName>
    </recommendedName>
</protein>
<dbReference type="Gene3D" id="3.40.50.300">
    <property type="entry name" value="P-loop containing nucleotide triphosphate hydrolases"/>
    <property type="match status" value="3"/>
</dbReference>
<dbReference type="AlphaFoldDB" id="A0A0R2MAP4"/>
<dbReference type="EMBL" id="JQCL01000057">
    <property type="protein sequence ID" value="KRO10862.1"/>
    <property type="molecule type" value="Genomic_DNA"/>
</dbReference>
<organism evidence="5 6">
    <name type="scientific">Lactiplantibacillus xiangfangensis</name>
    <dbReference type="NCBI Taxonomy" id="942150"/>
    <lineage>
        <taxon>Bacteria</taxon>
        <taxon>Bacillati</taxon>
        <taxon>Bacillota</taxon>
        <taxon>Bacilli</taxon>
        <taxon>Lactobacillales</taxon>
        <taxon>Lactobacillaceae</taxon>
        <taxon>Lactiplantibacillus</taxon>
    </lineage>
</organism>
<dbReference type="SMART" id="SM00382">
    <property type="entry name" value="AAA"/>
    <property type="match status" value="2"/>
</dbReference>
<sequence>MTEIKLTNIEKLVAGRPLFTIKDLTASDGAHIGIVGRNGAGKSTLAHILTGTDHDYQGQLIIDAPVVYVPQIAPTFDQSGGQAMLARVREALSQRPEILILDEPSSNLDEAHQDWLAKKLKRFRGILLLISHDRQLLNAVTTTTWAVVHQEFKMYPGNYAHYHAIEQQQLVTQEAAYTRQARHLQDLKKATQARHEKAQRIRKGNKRMTAAERANSKSLREATAAKMDRSAKKLVERGEREATVAKPFTQTGFKLVATDFPHFTGKAVVTALDMQLVEYGKTLLKPTTFQIKPQSRVTLVGPNGSGKTTLLKAILAGQTPGLTLAPAAKAGVFNQDMTALDGHLTVWQTVRAASHLPDQTIRNVMGALGLPARFYPQLVAELSGGELVKLQLVRILVGDYNVLMLDEPTNYLDVDALDALADYLQHYPGTVIFVSHDDPFREAVATRTLVFKGHELIDPDKEVQAPKQSVDLPLLQFKYDQMMADPNAKTADIQALKQQIDAAKAH</sequence>
<evidence type="ECO:0000313" key="6">
    <source>
        <dbReference type="Proteomes" id="UP000051783"/>
    </source>
</evidence>
<dbReference type="SUPFAM" id="SSF52540">
    <property type="entry name" value="P-loop containing nucleoside triphosphate hydrolases"/>
    <property type="match status" value="2"/>
</dbReference>
<dbReference type="InterPro" id="IPR003593">
    <property type="entry name" value="AAA+_ATPase"/>
</dbReference>
<dbReference type="Proteomes" id="UP000051783">
    <property type="component" value="Unassembled WGS sequence"/>
</dbReference>
<dbReference type="PANTHER" id="PTHR19211">
    <property type="entry name" value="ATP-BINDING TRANSPORT PROTEIN-RELATED"/>
    <property type="match status" value="1"/>
</dbReference>
<dbReference type="PROSITE" id="PS50893">
    <property type="entry name" value="ABC_TRANSPORTER_2"/>
    <property type="match status" value="1"/>
</dbReference>
<dbReference type="GO" id="GO:0005524">
    <property type="term" value="F:ATP binding"/>
    <property type="evidence" value="ECO:0007669"/>
    <property type="project" value="UniProtKB-KW"/>
</dbReference>
<dbReference type="PROSITE" id="PS00211">
    <property type="entry name" value="ABC_TRANSPORTER_1"/>
    <property type="match status" value="1"/>
</dbReference>
<dbReference type="RefSeq" id="WP_057706251.1">
    <property type="nucleotide sequence ID" value="NZ_JQCL01000057.1"/>
</dbReference>
<keyword evidence="1" id="KW-0677">Repeat</keyword>
<dbReference type="OrthoDB" id="9760950at2"/>
<dbReference type="InterPro" id="IPR017871">
    <property type="entry name" value="ABC_transporter-like_CS"/>
</dbReference>
<dbReference type="InterPro" id="IPR003439">
    <property type="entry name" value="ABC_transporter-like_ATP-bd"/>
</dbReference>
<name>A0A0R2MAP4_9LACO</name>
<feature type="domain" description="ABC transporter" evidence="4">
    <location>
        <begin position="269"/>
        <end position="478"/>
    </location>
</feature>
<reference evidence="5 6" key="1">
    <citation type="journal article" date="2015" name="Genome Announc.">
        <title>Expanding the biotechnology potential of lactobacilli through comparative genomics of 213 strains and associated genera.</title>
        <authorList>
            <person name="Sun Z."/>
            <person name="Harris H.M."/>
            <person name="McCann A."/>
            <person name="Guo C."/>
            <person name="Argimon S."/>
            <person name="Zhang W."/>
            <person name="Yang X."/>
            <person name="Jeffery I.B."/>
            <person name="Cooney J.C."/>
            <person name="Kagawa T.F."/>
            <person name="Liu W."/>
            <person name="Song Y."/>
            <person name="Salvetti E."/>
            <person name="Wrobel A."/>
            <person name="Rasinkangas P."/>
            <person name="Parkhill J."/>
            <person name="Rea M.C."/>
            <person name="O'Sullivan O."/>
            <person name="Ritari J."/>
            <person name="Douillard F.P."/>
            <person name="Paul Ross R."/>
            <person name="Yang R."/>
            <person name="Briner A.E."/>
            <person name="Felis G.E."/>
            <person name="de Vos W.M."/>
            <person name="Barrangou R."/>
            <person name="Klaenhammer T.R."/>
            <person name="Caufield P.W."/>
            <person name="Cui Y."/>
            <person name="Zhang H."/>
            <person name="O'Toole P.W."/>
        </authorList>
    </citation>
    <scope>NUCLEOTIDE SEQUENCE [LARGE SCALE GENOMIC DNA]</scope>
    <source>
        <strain evidence="5 6">LMG 26013</strain>
    </source>
</reference>
<evidence type="ECO:0000313" key="5">
    <source>
        <dbReference type="EMBL" id="KRO10862.1"/>
    </source>
</evidence>
<dbReference type="InterPro" id="IPR027417">
    <property type="entry name" value="P-loop_NTPase"/>
</dbReference>
<evidence type="ECO:0000256" key="3">
    <source>
        <dbReference type="ARBA" id="ARBA00022840"/>
    </source>
</evidence>
<keyword evidence="3" id="KW-0067">ATP-binding</keyword>
<dbReference type="PATRIC" id="fig|942150.3.peg.2660"/>
<evidence type="ECO:0000259" key="4">
    <source>
        <dbReference type="PROSITE" id="PS50893"/>
    </source>
</evidence>
<dbReference type="GO" id="GO:0016887">
    <property type="term" value="F:ATP hydrolysis activity"/>
    <property type="evidence" value="ECO:0007669"/>
    <property type="project" value="InterPro"/>
</dbReference>
<dbReference type="InterPro" id="IPR050611">
    <property type="entry name" value="ABCF"/>
</dbReference>
<keyword evidence="6" id="KW-1185">Reference proteome</keyword>
<evidence type="ECO:0000256" key="1">
    <source>
        <dbReference type="ARBA" id="ARBA00022737"/>
    </source>
</evidence>
<accession>A0A0R2MAP4</accession>
<gene>
    <name evidence="5" type="ORF">IV64_GL002552</name>
</gene>
<comment type="caution">
    <text evidence="5">The sequence shown here is derived from an EMBL/GenBank/DDBJ whole genome shotgun (WGS) entry which is preliminary data.</text>
</comment>
<dbReference type="CDD" id="cd03221">
    <property type="entry name" value="ABCF_EF-3"/>
    <property type="match status" value="2"/>
</dbReference>
<dbReference type="STRING" id="942150.IV64_GL002552"/>
<evidence type="ECO:0000256" key="2">
    <source>
        <dbReference type="ARBA" id="ARBA00022741"/>
    </source>
</evidence>
<dbReference type="PANTHER" id="PTHR19211:SF100">
    <property type="entry name" value="RIBOSOME PROTECTION PROTEIN VMLR"/>
    <property type="match status" value="1"/>
</dbReference>
<proteinExistence type="predicted"/>
<keyword evidence="2" id="KW-0547">Nucleotide-binding</keyword>